<reference evidence="2 3" key="1">
    <citation type="submission" date="2018-07" db="EMBL/GenBank/DDBJ databases">
        <title>Genomic Encyclopedia of Type Strains, Phase IV (KMG-IV): sequencing the most valuable type-strain genomes for metagenomic binning, comparative biology and taxonomic classification.</title>
        <authorList>
            <person name="Goeker M."/>
        </authorList>
    </citation>
    <scope>NUCLEOTIDE SEQUENCE [LARGE SCALE GENOMIC DNA]</scope>
    <source>
        <strain evidence="2 3">DSM 7466</strain>
    </source>
</reference>
<dbReference type="InterPro" id="IPR002798">
    <property type="entry name" value="SpoIIM-like"/>
</dbReference>
<feature type="transmembrane region" description="Helical" evidence="1">
    <location>
        <begin position="135"/>
        <end position="156"/>
    </location>
</feature>
<dbReference type="Pfam" id="PF01944">
    <property type="entry name" value="SpoIIM"/>
    <property type="match status" value="1"/>
</dbReference>
<dbReference type="PANTHER" id="PTHR35337:SF1">
    <property type="entry name" value="SLR1478 PROTEIN"/>
    <property type="match status" value="1"/>
</dbReference>
<name>A0A371NEZ2_9EURY</name>
<organism evidence="2 3">
    <name type="scientific">Methanothermobacter defluvii</name>
    <dbReference type="NCBI Taxonomy" id="49339"/>
    <lineage>
        <taxon>Archaea</taxon>
        <taxon>Methanobacteriati</taxon>
        <taxon>Methanobacteriota</taxon>
        <taxon>Methanomada group</taxon>
        <taxon>Methanobacteria</taxon>
        <taxon>Methanobacteriales</taxon>
        <taxon>Methanobacteriaceae</taxon>
        <taxon>Methanothermobacter</taxon>
    </lineage>
</organism>
<gene>
    <name evidence="2" type="ORF">C7452_1095</name>
</gene>
<protein>
    <submittedName>
        <fullName evidence="2">Putative membrane protein SpoIIM required for sporulation</fullName>
    </submittedName>
</protein>
<evidence type="ECO:0000313" key="3">
    <source>
        <dbReference type="Proteomes" id="UP000256864"/>
    </source>
</evidence>
<sequence>MDSDGGSKMRRKEKYEGTLSYIIRNNETFLLASTFLFLISLFGGYLFSGSIGDLIRPLMDEFRRSVAEGEIKLSTASIFIHNLQAALLIYGGGLLLGVFTALFLIVNGLFIGFFASQVPLDDFVFLTLPHGIFEIPGLIIAGAAGFRLASFIYHFFSDLLTESWYGSFTERVVHFLGRNQDELVESLLLLGVGVVFLVVAAFVEANLTLGIYSYIKGSI</sequence>
<dbReference type="EMBL" id="QREL01000001">
    <property type="protein sequence ID" value="REE29062.1"/>
    <property type="molecule type" value="Genomic_DNA"/>
</dbReference>
<feature type="transmembrane region" description="Helical" evidence="1">
    <location>
        <begin position="87"/>
        <end position="115"/>
    </location>
</feature>
<comment type="caution">
    <text evidence="2">The sequence shown here is derived from an EMBL/GenBank/DDBJ whole genome shotgun (WGS) entry which is preliminary data.</text>
</comment>
<evidence type="ECO:0000256" key="1">
    <source>
        <dbReference type="SAM" id="Phobius"/>
    </source>
</evidence>
<dbReference type="Proteomes" id="UP000256864">
    <property type="component" value="Unassembled WGS sequence"/>
</dbReference>
<feature type="transmembrane region" description="Helical" evidence="1">
    <location>
        <begin position="187"/>
        <end position="215"/>
    </location>
</feature>
<keyword evidence="1" id="KW-1133">Transmembrane helix</keyword>
<evidence type="ECO:0000313" key="2">
    <source>
        <dbReference type="EMBL" id="REE29062.1"/>
    </source>
</evidence>
<keyword evidence="1" id="KW-0812">Transmembrane</keyword>
<feature type="transmembrane region" description="Helical" evidence="1">
    <location>
        <begin position="29"/>
        <end position="55"/>
    </location>
</feature>
<dbReference type="PANTHER" id="PTHR35337">
    <property type="entry name" value="SLR1478 PROTEIN"/>
    <property type="match status" value="1"/>
</dbReference>
<accession>A0A371NEZ2</accession>
<dbReference type="AlphaFoldDB" id="A0A371NEZ2"/>
<keyword evidence="3" id="KW-1185">Reference proteome</keyword>
<proteinExistence type="predicted"/>
<keyword evidence="1" id="KW-0472">Membrane</keyword>